<comment type="caution">
    <text evidence="2">The sequence shown here is derived from an EMBL/GenBank/DDBJ whole genome shotgun (WGS) entry which is preliminary data.</text>
</comment>
<proteinExistence type="predicted"/>
<feature type="transmembrane region" description="Helical" evidence="1">
    <location>
        <begin position="38"/>
        <end position="61"/>
    </location>
</feature>
<sequence length="104" mass="11949">MGLVTVIAIDCVLGAVDCIYEASDLFGFKNTNNPIIRWINEHYCLLLFLIVSMNSYSIIFMSTDLRRAVVRFFYRMFACFPCCFNVPNEKVFAVSTYTASRAQF</sequence>
<keyword evidence="3" id="KW-1185">Reference proteome</keyword>
<name>A0A016V5B9_9BILA</name>
<dbReference type="AlphaFoldDB" id="A0A016V5B9"/>
<evidence type="ECO:0000256" key="1">
    <source>
        <dbReference type="SAM" id="Phobius"/>
    </source>
</evidence>
<organism evidence="2 3">
    <name type="scientific">Ancylostoma ceylanicum</name>
    <dbReference type="NCBI Taxonomy" id="53326"/>
    <lineage>
        <taxon>Eukaryota</taxon>
        <taxon>Metazoa</taxon>
        <taxon>Ecdysozoa</taxon>
        <taxon>Nematoda</taxon>
        <taxon>Chromadorea</taxon>
        <taxon>Rhabditida</taxon>
        <taxon>Rhabditina</taxon>
        <taxon>Rhabditomorpha</taxon>
        <taxon>Strongyloidea</taxon>
        <taxon>Ancylostomatidae</taxon>
        <taxon>Ancylostomatinae</taxon>
        <taxon>Ancylostoma</taxon>
    </lineage>
</organism>
<accession>A0A016V5B9</accession>
<reference evidence="3" key="1">
    <citation type="journal article" date="2015" name="Nat. Genet.">
        <title>The genome and transcriptome of the zoonotic hookworm Ancylostoma ceylanicum identify infection-specific gene families.</title>
        <authorList>
            <person name="Schwarz E.M."/>
            <person name="Hu Y."/>
            <person name="Antoshechkin I."/>
            <person name="Miller M.M."/>
            <person name="Sternberg P.W."/>
            <person name="Aroian R.V."/>
        </authorList>
    </citation>
    <scope>NUCLEOTIDE SEQUENCE</scope>
    <source>
        <strain evidence="3">HY135</strain>
    </source>
</reference>
<gene>
    <name evidence="2" type="primary">Acey_s0018.g3613</name>
    <name evidence="2" type="ORF">Y032_0018g3613</name>
</gene>
<dbReference type="EMBL" id="JARK01001354">
    <property type="protein sequence ID" value="EYC21923.1"/>
    <property type="molecule type" value="Genomic_DNA"/>
</dbReference>
<keyword evidence="1" id="KW-0472">Membrane</keyword>
<keyword evidence="1" id="KW-1133">Transmembrane helix</keyword>
<evidence type="ECO:0000313" key="3">
    <source>
        <dbReference type="Proteomes" id="UP000024635"/>
    </source>
</evidence>
<dbReference type="OrthoDB" id="5855582at2759"/>
<dbReference type="Proteomes" id="UP000024635">
    <property type="component" value="Unassembled WGS sequence"/>
</dbReference>
<evidence type="ECO:0000313" key="2">
    <source>
        <dbReference type="EMBL" id="EYC21923.1"/>
    </source>
</evidence>
<protein>
    <submittedName>
        <fullName evidence="2">Uncharacterized protein</fullName>
    </submittedName>
</protein>
<keyword evidence="1" id="KW-0812">Transmembrane</keyword>